<dbReference type="Gene3D" id="2.60.40.1120">
    <property type="entry name" value="Carboxypeptidase-like, regulatory domain"/>
    <property type="match status" value="1"/>
</dbReference>
<name>A0ABT6FQT1_9FLAO</name>
<dbReference type="InterPro" id="IPR039426">
    <property type="entry name" value="TonB-dep_rcpt-like"/>
</dbReference>
<keyword evidence="3 7" id="KW-1134">Transmembrane beta strand</keyword>
<accession>A0ABT6FQT1</accession>
<evidence type="ECO:0000256" key="4">
    <source>
        <dbReference type="ARBA" id="ARBA00022692"/>
    </source>
</evidence>
<comment type="similarity">
    <text evidence="7">Belongs to the TonB-dependent receptor family.</text>
</comment>
<sequence>MKFRHFCFIAATLFSAFIHAQRPNAEKQITLTGTVIDSETGEPLEYATLVLQSIDNPEQVTGGVTDQTGTFSVEAPAGKYNVRVEYISYRPYTLNNQNLTQSKDFGTIKLSLDVAQLDAVEVVGEKTTVEVRLDKKVYNIGKDLTTSGATVSDALSNVPSVTVDVEGAISLRGNENVRILINGKPSALAGFGSTDALRQLPADAIEKVEVITSPSARYDAEGTAGILNIVLKKEKTLGFNGSVNINTGYPINSRVNANLNLRTNKFNLFTTLGHFYNEPPGYAYFDNTYFDSKYSRITEDRDMNRLNKGVNANIGMEYFLTDKSSITGSFFTRFSDEQDGTENNTTRYIDTDIDSRTLRREIENEDDNTYQYSLNYTNNFNDEGHKLTADFQYSTDKEDVNTDIDENQYYPDDELINLEKVTEVEKENEYLLQADYVLPMGDAQFEAGYRGNFEKNTNDYQLDTYNFSSGEFETNYNLSNKFTYEQNVNAVYSQYGNKLGKKFSFLLGLRLENTRLKGKVDSELDDEQLIDTLGFDFDPDFDKNYLGLFPTVNLTYEIKENENITLGYNRRINRPRGWFVNPFPSRSSRANIFQGNPDLEPAFSDAFDLGYLKRWEKLTLTSSIYYQRETDAFERVQTETGQQTSDGIDIIRTIPINLSTNQRFGGEVGVMYNAIKWLQFNGSFNFFKFNTDGEYQGVDYGTESTSWFSRLSAKVDLPSSIDWQTNGFYMGPRQNSQTKSDGMMSIDMALSKDIMGDNATVSLNVSDLLNSRKRRSYTESYDDMGNLSFTSDSEFQWRQRQFTVSFIYRFNQPKNQRGNRGNRNGGGNNGGDEGGGEFEG</sequence>
<keyword evidence="13" id="KW-1185">Reference proteome</keyword>
<protein>
    <submittedName>
        <fullName evidence="12">Outer membrane beta-barrel family protein</fullName>
    </submittedName>
</protein>
<dbReference type="Pfam" id="PF14905">
    <property type="entry name" value="OMP_b-brl_3"/>
    <property type="match status" value="1"/>
</dbReference>
<dbReference type="RefSeq" id="WP_277899115.1">
    <property type="nucleotide sequence ID" value="NZ_JAPMUA010000002.1"/>
</dbReference>
<feature type="chain" id="PRO_5045879927" evidence="9">
    <location>
        <begin position="21"/>
        <end position="840"/>
    </location>
</feature>
<evidence type="ECO:0000256" key="5">
    <source>
        <dbReference type="ARBA" id="ARBA00023136"/>
    </source>
</evidence>
<dbReference type="Pfam" id="PF07715">
    <property type="entry name" value="Plug"/>
    <property type="match status" value="1"/>
</dbReference>
<evidence type="ECO:0000256" key="9">
    <source>
        <dbReference type="SAM" id="SignalP"/>
    </source>
</evidence>
<keyword evidence="4 7" id="KW-0812">Transmembrane</keyword>
<dbReference type="PANTHER" id="PTHR40980:SF3">
    <property type="entry name" value="TONB-DEPENDENT RECEPTOR-LIKE BETA-BARREL DOMAIN-CONTAINING PROTEIN"/>
    <property type="match status" value="1"/>
</dbReference>
<dbReference type="InterPro" id="IPR008969">
    <property type="entry name" value="CarboxyPept-like_regulatory"/>
</dbReference>
<proteinExistence type="inferred from homology"/>
<evidence type="ECO:0000313" key="13">
    <source>
        <dbReference type="Proteomes" id="UP001153642"/>
    </source>
</evidence>
<dbReference type="InterPro" id="IPR037066">
    <property type="entry name" value="Plug_dom_sf"/>
</dbReference>
<evidence type="ECO:0000256" key="2">
    <source>
        <dbReference type="ARBA" id="ARBA00022448"/>
    </source>
</evidence>
<reference evidence="12" key="1">
    <citation type="submission" date="2022-11" db="EMBL/GenBank/DDBJ databases">
        <title>High-quality draft genome sequence of Galbibacter sp. strain CMA-7.</title>
        <authorList>
            <person name="Wei L."/>
            <person name="Dong C."/>
            <person name="Shao Z."/>
        </authorList>
    </citation>
    <scope>NUCLEOTIDE SEQUENCE</scope>
    <source>
        <strain evidence="12">CMA-7</strain>
    </source>
</reference>
<feature type="region of interest" description="Disordered" evidence="8">
    <location>
        <begin position="813"/>
        <end position="840"/>
    </location>
</feature>
<comment type="subcellular location">
    <subcellularLocation>
        <location evidence="1 7">Cell outer membrane</location>
        <topology evidence="1 7">Multi-pass membrane protein</topology>
    </subcellularLocation>
</comment>
<dbReference type="SUPFAM" id="SSF49464">
    <property type="entry name" value="Carboxypeptidase regulatory domain-like"/>
    <property type="match status" value="1"/>
</dbReference>
<feature type="domain" description="Outer membrane protein beta-barrel" evidence="11">
    <location>
        <begin position="379"/>
        <end position="808"/>
    </location>
</feature>
<feature type="domain" description="TonB-dependent receptor plug" evidence="10">
    <location>
        <begin position="148"/>
        <end position="226"/>
    </location>
</feature>
<evidence type="ECO:0000256" key="6">
    <source>
        <dbReference type="ARBA" id="ARBA00023237"/>
    </source>
</evidence>
<evidence type="ECO:0000313" key="12">
    <source>
        <dbReference type="EMBL" id="MDG3585623.1"/>
    </source>
</evidence>
<dbReference type="Gene3D" id="2.40.170.20">
    <property type="entry name" value="TonB-dependent receptor, beta-barrel domain"/>
    <property type="match status" value="1"/>
</dbReference>
<keyword evidence="5 7" id="KW-0472">Membrane</keyword>
<evidence type="ECO:0000259" key="10">
    <source>
        <dbReference type="Pfam" id="PF07715"/>
    </source>
</evidence>
<dbReference type="EMBL" id="JAPMUA010000002">
    <property type="protein sequence ID" value="MDG3585623.1"/>
    <property type="molecule type" value="Genomic_DNA"/>
</dbReference>
<evidence type="ECO:0000256" key="8">
    <source>
        <dbReference type="SAM" id="MobiDB-lite"/>
    </source>
</evidence>
<dbReference type="SUPFAM" id="SSF56935">
    <property type="entry name" value="Porins"/>
    <property type="match status" value="1"/>
</dbReference>
<evidence type="ECO:0000256" key="3">
    <source>
        <dbReference type="ARBA" id="ARBA00022452"/>
    </source>
</evidence>
<evidence type="ECO:0000256" key="7">
    <source>
        <dbReference type="PROSITE-ProRule" id="PRU01360"/>
    </source>
</evidence>
<dbReference type="Pfam" id="PF13620">
    <property type="entry name" value="CarboxypepD_reg"/>
    <property type="match status" value="1"/>
</dbReference>
<keyword evidence="6 7" id="KW-0998">Cell outer membrane</keyword>
<gene>
    <name evidence="12" type="ORF">OSR52_07050</name>
</gene>
<organism evidence="12 13">
    <name type="scientific">Galbibacter pacificus</name>
    <dbReference type="NCBI Taxonomy" id="2996052"/>
    <lineage>
        <taxon>Bacteria</taxon>
        <taxon>Pseudomonadati</taxon>
        <taxon>Bacteroidota</taxon>
        <taxon>Flavobacteriia</taxon>
        <taxon>Flavobacteriales</taxon>
        <taxon>Flavobacteriaceae</taxon>
        <taxon>Galbibacter</taxon>
    </lineage>
</organism>
<dbReference type="PANTHER" id="PTHR40980">
    <property type="entry name" value="PLUG DOMAIN-CONTAINING PROTEIN"/>
    <property type="match status" value="1"/>
</dbReference>
<dbReference type="Gene3D" id="2.170.130.10">
    <property type="entry name" value="TonB-dependent receptor, plug domain"/>
    <property type="match status" value="1"/>
</dbReference>
<keyword evidence="9" id="KW-0732">Signal</keyword>
<dbReference type="PROSITE" id="PS52016">
    <property type="entry name" value="TONB_DEPENDENT_REC_3"/>
    <property type="match status" value="1"/>
</dbReference>
<evidence type="ECO:0000259" key="11">
    <source>
        <dbReference type="Pfam" id="PF14905"/>
    </source>
</evidence>
<feature type="compositionally biased region" description="Gly residues" evidence="8">
    <location>
        <begin position="823"/>
        <end position="833"/>
    </location>
</feature>
<evidence type="ECO:0000256" key="1">
    <source>
        <dbReference type="ARBA" id="ARBA00004571"/>
    </source>
</evidence>
<dbReference type="InterPro" id="IPR041700">
    <property type="entry name" value="OMP_b-brl_3"/>
</dbReference>
<feature type="signal peptide" evidence="9">
    <location>
        <begin position="1"/>
        <end position="20"/>
    </location>
</feature>
<keyword evidence="2 7" id="KW-0813">Transport</keyword>
<dbReference type="Proteomes" id="UP001153642">
    <property type="component" value="Unassembled WGS sequence"/>
</dbReference>
<dbReference type="InterPro" id="IPR012910">
    <property type="entry name" value="Plug_dom"/>
</dbReference>
<dbReference type="InterPro" id="IPR036942">
    <property type="entry name" value="Beta-barrel_TonB_sf"/>
</dbReference>
<comment type="caution">
    <text evidence="12">The sequence shown here is derived from an EMBL/GenBank/DDBJ whole genome shotgun (WGS) entry which is preliminary data.</text>
</comment>